<sequence>MRFVHRIDALKRRVQIVEVRLEALQAASFLDGRQAFWSSSDSYDVARMRALLDPSTTAVRGWIFHVGFCGSTLLSHLLEQPRDVLALREPQALVDLADQAPQLRMLGRAQAMTGWVEFLDTHFGGLADAALPVVVKPSNWVNPLLPDLAACGLLEKAVFVTMERRAWLRACIRGGRDRLAWVARCVQHTAQTDADVARLMPLAANGVRDPLDQVVRLAALLEWAQARSFACFDPQGARSIDYREIVDDPARAVARTRCLLDLPASASPIVPLEHHAKDPGQAFDAETRAREDREVELAHGVRIDAALAWIDCETGPRPARRKRA</sequence>
<gene>
    <name evidence="1" type="ORF">I5E68_13180</name>
</gene>
<comment type="caution">
    <text evidence="1">The sequence shown here is derived from an EMBL/GenBank/DDBJ whole genome shotgun (WGS) entry which is preliminary data.</text>
</comment>
<evidence type="ECO:0000313" key="1">
    <source>
        <dbReference type="EMBL" id="MBH0113899.1"/>
    </source>
</evidence>
<organism evidence="1 2">
    <name type="scientific">Novosphingobium aureum</name>
    <dbReference type="NCBI Taxonomy" id="2792964"/>
    <lineage>
        <taxon>Bacteria</taxon>
        <taxon>Pseudomonadati</taxon>
        <taxon>Pseudomonadota</taxon>
        <taxon>Alphaproteobacteria</taxon>
        <taxon>Sphingomonadales</taxon>
        <taxon>Sphingomonadaceae</taxon>
        <taxon>Novosphingobium</taxon>
    </lineage>
</organism>
<dbReference type="AlphaFoldDB" id="A0A931HDR3"/>
<reference evidence="1" key="1">
    <citation type="submission" date="2020-11" db="EMBL/GenBank/DDBJ databases">
        <title>Novosphingobium aureum sp. nov., a marine bacterium isolated from sediment of a salt flat.</title>
        <authorList>
            <person name="Yoo Y."/>
            <person name="Kim J.-J."/>
        </authorList>
    </citation>
    <scope>NUCLEOTIDE SEQUENCE</scope>
    <source>
        <strain evidence="1">YJ-S2-02</strain>
    </source>
</reference>
<dbReference type="InterPro" id="IPR027417">
    <property type="entry name" value="P-loop_NTPase"/>
</dbReference>
<dbReference type="Proteomes" id="UP000617634">
    <property type="component" value="Unassembled WGS sequence"/>
</dbReference>
<accession>A0A931HDR3</accession>
<dbReference type="RefSeq" id="WP_197164325.1">
    <property type="nucleotide sequence ID" value="NZ_JADZGI010000001.1"/>
</dbReference>
<protein>
    <submittedName>
        <fullName evidence="1">Uncharacterized protein</fullName>
    </submittedName>
</protein>
<keyword evidence="2" id="KW-1185">Reference proteome</keyword>
<dbReference type="EMBL" id="JADZGI010000001">
    <property type="protein sequence ID" value="MBH0113899.1"/>
    <property type="molecule type" value="Genomic_DNA"/>
</dbReference>
<proteinExistence type="predicted"/>
<evidence type="ECO:0000313" key="2">
    <source>
        <dbReference type="Proteomes" id="UP000617634"/>
    </source>
</evidence>
<name>A0A931HDR3_9SPHN</name>
<dbReference type="SUPFAM" id="SSF52540">
    <property type="entry name" value="P-loop containing nucleoside triphosphate hydrolases"/>
    <property type="match status" value="1"/>
</dbReference>